<proteinExistence type="predicted"/>
<evidence type="ECO:0000313" key="2">
    <source>
        <dbReference type="Proteomes" id="UP001172386"/>
    </source>
</evidence>
<dbReference type="EMBL" id="JAPDRQ010000043">
    <property type="protein sequence ID" value="KAJ9659118.1"/>
    <property type="molecule type" value="Genomic_DNA"/>
</dbReference>
<evidence type="ECO:0000313" key="1">
    <source>
        <dbReference type="EMBL" id="KAJ9659118.1"/>
    </source>
</evidence>
<keyword evidence="2" id="KW-1185">Reference proteome</keyword>
<sequence>MSSYGAIKLDTEQNYNEQRDSDSRVSIEQGQRWLIEALGNRIGNLPHLGSTLREILQAYDWNLDEAEAAFYQSRARALNRRRHSQEEDDTDANTDHNEPQSPKSPDYQPGNTATGGPRFLGGKTIAEHLEGNTDEDDAQESEYLHSLPVEFRGW</sequence>
<protein>
    <submittedName>
        <fullName evidence="1">Uncharacterized protein</fullName>
    </submittedName>
</protein>
<name>A0ACC3AC47_9EURO</name>
<organism evidence="1 2">
    <name type="scientific">Neophaeococcomyces mojaviensis</name>
    <dbReference type="NCBI Taxonomy" id="3383035"/>
    <lineage>
        <taxon>Eukaryota</taxon>
        <taxon>Fungi</taxon>
        <taxon>Dikarya</taxon>
        <taxon>Ascomycota</taxon>
        <taxon>Pezizomycotina</taxon>
        <taxon>Eurotiomycetes</taxon>
        <taxon>Chaetothyriomycetidae</taxon>
        <taxon>Chaetothyriales</taxon>
        <taxon>Chaetothyriales incertae sedis</taxon>
        <taxon>Neophaeococcomyces</taxon>
    </lineage>
</organism>
<dbReference type="Proteomes" id="UP001172386">
    <property type="component" value="Unassembled WGS sequence"/>
</dbReference>
<reference evidence="1" key="1">
    <citation type="submission" date="2022-10" db="EMBL/GenBank/DDBJ databases">
        <title>Culturing micro-colonial fungi from biological soil crusts in the Mojave desert and describing Neophaeococcomyces mojavensis, and introducing the new genera and species Taxawa tesnikishii.</title>
        <authorList>
            <person name="Kurbessoian T."/>
            <person name="Stajich J.E."/>
        </authorList>
    </citation>
    <scope>NUCLEOTIDE SEQUENCE</scope>
    <source>
        <strain evidence="1">JES_112</strain>
    </source>
</reference>
<accession>A0ACC3AC47</accession>
<gene>
    <name evidence="1" type="ORF">H2198_003260</name>
</gene>
<comment type="caution">
    <text evidence="1">The sequence shown here is derived from an EMBL/GenBank/DDBJ whole genome shotgun (WGS) entry which is preliminary data.</text>
</comment>
<feature type="non-terminal residue" evidence="1">
    <location>
        <position position="154"/>
    </location>
</feature>